<evidence type="ECO:0000256" key="2">
    <source>
        <dbReference type="ARBA" id="ARBA00022617"/>
    </source>
</evidence>
<protein>
    <submittedName>
        <fullName evidence="9">Succinate dehydrogenase cytochrome b558 subunit</fullName>
    </submittedName>
</protein>
<dbReference type="Gene3D" id="1.20.1300.10">
    <property type="entry name" value="Fumarate reductase/succinate dehydrogenase, transmembrane subunit"/>
    <property type="match status" value="1"/>
</dbReference>
<evidence type="ECO:0000256" key="8">
    <source>
        <dbReference type="SAM" id="Phobius"/>
    </source>
</evidence>
<keyword evidence="4" id="KW-0479">Metal-binding</keyword>
<sequence>MTYSEFVLRRLHSLTGVIPLTFFIFFHFFANSYSTKGPEAFNATVATLRGLPYLHAIEWGLLFAPFLFHMIYGLWVVYTGKPNPLRYKYPRNWAYLFQRVTAIVLFVFILYHVISLRFMDYRAINPATGKLDFYNHLHHEFQNPLIYWWYVVGIACTAFHLANGLCTFCMTWGITVGRTSQRYFAYAMTGLGILLFVVGVSAIHGFLNPPKDAVKTAQEVSVQAATVQNP</sequence>
<evidence type="ECO:0000256" key="4">
    <source>
        <dbReference type="ARBA" id="ARBA00022723"/>
    </source>
</evidence>
<accession>A0A2Z4Y372</accession>
<dbReference type="GO" id="GO:0016020">
    <property type="term" value="C:membrane"/>
    <property type="evidence" value="ECO:0007669"/>
    <property type="project" value="UniProtKB-SubCell"/>
</dbReference>
<dbReference type="InterPro" id="IPR000701">
    <property type="entry name" value="SuccDH_FuR_B_TM-su"/>
</dbReference>
<dbReference type="PANTHER" id="PTHR41910:SF1">
    <property type="entry name" value="SUCCINATE DEHYDROGENASE HYDROPHOBIC MEMBRANE ANCHOR SUBUNIT"/>
    <property type="match status" value="1"/>
</dbReference>
<keyword evidence="3 8" id="KW-0812">Transmembrane</keyword>
<comment type="subcellular location">
    <subcellularLocation>
        <location evidence="1">Membrane</location>
    </subcellularLocation>
</comment>
<evidence type="ECO:0000313" key="10">
    <source>
        <dbReference type="Proteomes" id="UP000262583"/>
    </source>
</evidence>
<gene>
    <name evidence="9" type="ORF">BRCON_0589</name>
</gene>
<dbReference type="Pfam" id="PF01127">
    <property type="entry name" value="Sdh_cyt"/>
    <property type="match status" value="1"/>
</dbReference>
<dbReference type="PANTHER" id="PTHR41910">
    <property type="entry name" value="SUCCINATE DEHYDROGENASE 2 MEMBRANE SUBUNIT SDHC"/>
    <property type="match status" value="1"/>
</dbReference>
<dbReference type="KEGG" id="schv:BRCON_0589"/>
<name>A0A2Z4Y372_SUMC1</name>
<dbReference type="Proteomes" id="UP000262583">
    <property type="component" value="Chromosome"/>
</dbReference>
<dbReference type="SUPFAM" id="SSF81343">
    <property type="entry name" value="Fumarate reductase respiratory complex transmembrane subunits"/>
    <property type="match status" value="1"/>
</dbReference>
<dbReference type="AlphaFoldDB" id="A0A2Z4Y372"/>
<evidence type="ECO:0000256" key="7">
    <source>
        <dbReference type="ARBA" id="ARBA00023136"/>
    </source>
</evidence>
<dbReference type="EMBL" id="CP030759">
    <property type="protein sequence ID" value="AXA35366.1"/>
    <property type="molecule type" value="Genomic_DNA"/>
</dbReference>
<feature type="transmembrane region" description="Helical" evidence="8">
    <location>
        <begin position="12"/>
        <end position="30"/>
    </location>
</feature>
<dbReference type="InterPro" id="IPR011138">
    <property type="entry name" value="Cytochrome_b-558"/>
</dbReference>
<dbReference type="NCBIfam" id="TIGR02046">
    <property type="entry name" value="sdhC_b558_fam"/>
    <property type="match status" value="1"/>
</dbReference>
<feature type="transmembrane region" description="Helical" evidence="8">
    <location>
        <begin position="92"/>
        <end position="114"/>
    </location>
</feature>
<feature type="transmembrane region" description="Helical" evidence="8">
    <location>
        <begin position="59"/>
        <end position="80"/>
    </location>
</feature>
<proteinExistence type="predicted"/>
<keyword evidence="6" id="KW-0408">Iron</keyword>
<organism evidence="9 10">
    <name type="scientific">Sumerlaea chitinivorans</name>
    <dbReference type="NCBI Taxonomy" id="2250252"/>
    <lineage>
        <taxon>Bacteria</taxon>
        <taxon>Candidatus Sumerlaeota</taxon>
        <taxon>Candidatus Sumerlaeia</taxon>
        <taxon>Candidatus Sumerlaeales</taxon>
        <taxon>Candidatus Sumerlaeaceae</taxon>
        <taxon>Candidatus Sumerlaea</taxon>
    </lineage>
</organism>
<feature type="transmembrane region" description="Helical" evidence="8">
    <location>
        <begin position="147"/>
        <end position="171"/>
    </location>
</feature>
<reference evidence="9 10" key="1">
    <citation type="submission" date="2018-05" db="EMBL/GenBank/DDBJ databases">
        <title>A metagenomic window into the 2 km-deep terrestrial subsurface aquifer revealed taxonomically and functionally diverse microbial community comprising novel uncultured bacterial lineages.</title>
        <authorList>
            <person name="Kadnikov V.V."/>
            <person name="Mardanov A.V."/>
            <person name="Beletsky A.V."/>
            <person name="Banks D."/>
            <person name="Pimenov N.V."/>
            <person name="Frank Y.A."/>
            <person name="Karnachuk O.V."/>
            <person name="Ravin N.V."/>
        </authorList>
    </citation>
    <scope>NUCLEOTIDE SEQUENCE [LARGE SCALE GENOMIC DNA]</scope>
    <source>
        <strain evidence="9">BY</strain>
    </source>
</reference>
<evidence type="ECO:0000256" key="3">
    <source>
        <dbReference type="ARBA" id="ARBA00022692"/>
    </source>
</evidence>
<dbReference type="InterPro" id="IPR034804">
    <property type="entry name" value="SQR/QFR_C/D"/>
</dbReference>
<evidence type="ECO:0000256" key="5">
    <source>
        <dbReference type="ARBA" id="ARBA00022989"/>
    </source>
</evidence>
<keyword evidence="7 8" id="KW-0472">Membrane</keyword>
<dbReference type="GO" id="GO:0046872">
    <property type="term" value="F:metal ion binding"/>
    <property type="evidence" value="ECO:0007669"/>
    <property type="project" value="UniProtKB-KW"/>
</dbReference>
<keyword evidence="5 8" id="KW-1133">Transmembrane helix</keyword>
<feature type="transmembrane region" description="Helical" evidence="8">
    <location>
        <begin position="183"/>
        <end position="207"/>
    </location>
</feature>
<evidence type="ECO:0000313" key="9">
    <source>
        <dbReference type="EMBL" id="AXA35366.1"/>
    </source>
</evidence>
<evidence type="ECO:0000256" key="6">
    <source>
        <dbReference type="ARBA" id="ARBA00023004"/>
    </source>
</evidence>
<evidence type="ECO:0000256" key="1">
    <source>
        <dbReference type="ARBA" id="ARBA00004370"/>
    </source>
</evidence>
<keyword evidence="2" id="KW-0349">Heme</keyword>
<dbReference type="InterPro" id="IPR039023">
    <property type="entry name" value="SdhC_prok"/>
</dbReference>